<dbReference type="Proteomes" id="UP001642464">
    <property type="component" value="Unassembled WGS sequence"/>
</dbReference>
<reference evidence="2 3" key="1">
    <citation type="submission" date="2024-02" db="EMBL/GenBank/DDBJ databases">
        <authorList>
            <person name="Chen Y."/>
            <person name="Shah S."/>
            <person name="Dougan E. K."/>
            <person name="Thang M."/>
            <person name="Chan C."/>
        </authorList>
    </citation>
    <scope>NUCLEOTIDE SEQUENCE [LARGE SCALE GENOMIC DNA]</scope>
</reference>
<organism evidence="2 3">
    <name type="scientific">Durusdinium trenchii</name>
    <dbReference type="NCBI Taxonomy" id="1381693"/>
    <lineage>
        <taxon>Eukaryota</taxon>
        <taxon>Sar</taxon>
        <taxon>Alveolata</taxon>
        <taxon>Dinophyceae</taxon>
        <taxon>Suessiales</taxon>
        <taxon>Symbiodiniaceae</taxon>
        <taxon>Durusdinium</taxon>
    </lineage>
</organism>
<proteinExistence type="predicted"/>
<protein>
    <submittedName>
        <fullName evidence="2">FO synthase subunit 1</fullName>
    </submittedName>
</protein>
<feature type="compositionally biased region" description="Polar residues" evidence="1">
    <location>
        <begin position="625"/>
        <end position="634"/>
    </location>
</feature>
<evidence type="ECO:0000313" key="2">
    <source>
        <dbReference type="EMBL" id="CAK9049123.1"/>
    </source>
</evidence>
<dbReference type="EMBL" id="CAXAMM010021002">
    <property type="protein sequence ID" value="CAK9049123.1"/>
    <property type="molecule type" value="Genomic_DNA"/>
</dbReference>
<accession>A0ABP0MCB3</accession>
<sequence length="678" mass="75076">MGAKRKSNPGSGEKKAKSLRTELAHITRITDWDTYCSEISDGPQLLRPYHLAWRRITMASTSTRRSPHCFNLLRQHQVLERAGATSEASEVWEGAASVARAFSIGKHEAGAILNLTKKVSDGARQALQESVRSRGMRPFLTHETISRDIFNLAFSSGVGQLEAWSGPLTNKEDDAIVSLLISRMAVDWDRTSPSMRKPWGYKDVLNLHAATGGFLHFMGVLKEKVPPAEFAKHETNLMEQFNLGVLDPDVIHALECSVPPGNLESVGFLRAVAHEIENRQVREIEERDRELAERVNTATLEQIKAKVASDMAILKEHVPSKEKDAAEAALDIKYTLVLVDATIFPANAVQLKNVFDVMALVLNMGPQNIAHVQMPILHTNTTTSAVLKHRRHVEDSILGKSLDMNHSLALNFAKPNDGNSSDKRRLIQHCLAVVGDSKASPWTPPSVVGPVPLIRVADVLGYDADSRPGATARAEQKGLAVHSTILEAYVDGIDLKEHDHILFFDILPNRHCEFGRALVQKRIAGHWGKMHYLGLVQKSQKDAITALEEQVYVAWDAGPKSPPKQRARNAASVPKLTALLFQNGRPKFPDALVSKFPQSAPQHQEVLKLKAELDALWPPEPRGPQSRTTESTPESVRAVGRPDLTGVDYLDVSREVDLAKIPESEFQEEKQLSCHVQF</sequence>
<evidence type="ECO:0000256" key="1">
    <source>
        <dbReference type="SAM" id="MobiDB-lite"/>
    </source>
</evidence>
<comment type="caution">
    <text evidence="2">The sequence shown here is derived from an EMBL/GenBank/DDBJ whole genome shotgun (WGS) entry which is preliminary data.</text>
</comment>
<gene>
    <name evidence="2" type="ORF">SCF082_LOCUS27260</name>
</gene>
<evidence type="ECO:0000313" key="3">
    <source>
        <dbReference type="Proteomes" id="UP001642464"/>
    </source>
</evidence>
<feature type="region of interest" description="Disordered" evidence="1">
    <location>
        <begin position="616"/>
        <end position="642"/>
    </location>
</feature>
<name>A0ABP0MCB3_9DINO</name>
<keyword evidence="3" id="KW-1185">Reference proteome</keyword>